<dbReference type="InterPro" id="IPR045864">
    <property type="entry name" value="aa-tRNA-synth_II/BPL/LPL"/>
</dbReference>
<dbReference type="InterPro" id="IPR003142">
    <property type="entry name" value="BPL_C"/>
</dbReference>
<dbReference type="CDD" id="cd16442">
    <property type="entry name" value="BPL"/>
    <property type="match status" value="1"/>
</dbReference>
<keyword evidence="2" id="KW-0092">Biotin</keyword>
<reference evidence="5 6" key="1">
    <citation type="submission" date="2015-07" db="EMBL/GenBank/DDBJ databases">
        <title>A draft genome sequence of Mycobacterium wolinskyi.</title>
        <authorList>
            <person name="de Man T.J."/>
            <person name="Perry K.A."/>
            <person name="Coulliette A.D."/>
            <person name="Jensen B."/>
            <person name="Toney N.C."/>
            <person name="Limbago B.M."/>
            <person name="Noble-Wang J."/>
        </authorList>
    </citation>
    <scope>NUCLEOTIDE SEQUENCE [LARGE SCALE GENOMIC DNA]</scope>
    <source>
        <strain evidence="5 6">CDC_01</strain>
    </source>
</reference>
<dbReference type="RefSeq" id="WP_067843517.1">
    <property type="nucleotide sequence ID" value="NZ_LGTW01000001.1"/>
</dbReference>
<dbReference type="PATRIC" id="fig|59750.3.peg.603"/>
<dbReference type="STRING" id="59750.AWC31_35705"/>
<dbReference type="GO" id="GO:0004077">
    <property type="term" value="F:biotin--[biotin carboxyl-carrier protein] ligase activity"/>
    <property type="evidence" value="ECO:0007669"/>
    <property type="project" value="UniProtKB-EC"/>
</dbReference>
<dbReference type="SUPFAM" id="SSF55681">
    <property type="entry name" value="Class II aaRS and biotin synthetases"/>
    <property type="match status" value="1"/>
</dbReference>
<dbReference type="PANTHER" id="PTHR12835:SF5">
    <property type="entry name" value="BIOTIN--PROTEIN LIGASE"/>
    <property type="match status" value="1"/>
</dbReference>
<evidence type="ECO:0000313" key="6">
    <source>
        <dbReference type="Proteomes" id="UP000070612"/>
    </source>
</evidence>
<dbReference type="PROSITE" id="PS51733">
    <property type="entry name" value="BPL_LPL_CATALYTIC"/>
    <property type="match status" value="1"/>
</dbReference>
<dbReference type="Pfam" id="PF02237">
    <property type="entry name" value="BPL_C"/>
    <property type="match status" value="1"/>
</dbReference>
<protein>
    <recommendedName>
        <fullName evidence="3">biotin--[biotin carboxyl-carrier protein] ligase</fullName>
        <ecNumber evidence="3">6.3.4.15</ecNumber>
    </recommendedName>
</protein>
<proteinExistence type="predicted"/>
<dbReference type="Proteomes" id="UP000070612">
    <property type="component" value="Unassembled WGS sequence"/>
</dbReference>
<dbReference type="Gene3D" id="2.30.30.100">
    <property type="match status" value="1"/>
</dbReference>
<evidence type="ECO:0000259" key="4">
    <source>
        <dbReference type="PROSITE" id="PS51733"/>
    </source>
</evidence>
<dbReference type="PANTHER" id="PTHR12835">
    <property type="entry name" value="BIOTIN PROTEIN LIGASE"/>
    <property type="match status" value="1"/>
</dbReference>
<sequence length="267" mass="27849">MRTPLDVNLLRSHLGEPWRQLDVVEETGSTNADLLARAAGGEDIAGTVLFAEYQNAGRGRHGRQWSAPARSQLAFSFGVDATGVPAATWGWLPLATGVAVVDAVDEVAGIGAGLKWPNDVLVGPPESAGKLVGILAEVASPAPVVVVGLGINVTMTADEAPDPRAVSLAQLGAAEPGLDRNRLAQALLRHLATRIDSWRTGDPALAADYRARSVTIGSSVRALLPGDRTVDGVAEAVDELGRLVIDTGNDRVTVSAGDITHLRRLES</sequence>
<keyword evidence="1 5" id="KW-0436">Ligase</keyword>
<dbReference type="GO" id="GO:0005737">
    <property type="term" value="C:cytoplasm"/>
    <property type="evidence" value="ECO:0007669"/>
    <property type="project" value="TreeGrafter"/>
</dbReference>
<gene>
    <name evidence="5" type="ORF">AFM11_02925</name>
</gene>
<dbReference type="EC" id="6.3.4.15" evidence="3"/>
<evidence type="ECO:0000256" key="2">
    <source>
        <dbReference type="ARBA" id="ARBA00023267"/>
    </source>
</evidence>
<accession>A0A132PV56</accession>
<dbReference type="Gene3D" id="3.30.930.10">
    <property type="entry name" value="Bira Bifunctional Protein, Domain 2"/>
    <property type="match status" value="1"/>
</dbReference>
<dbReference type="Pfam" id="PF03099">
    <property type="entry name" value="BPL_LplA_LipB"/>
    <property type="match status" value="1"/>
</dbReference>
<keyword evidence="6" id="KW-1185">Reference proteome</keyword>
<name>A0A132PV56_9MYCO</name>
<dbReference type="InterPro" id="IPR004143">
    <property type="entry name" value="BPL_LPL_catalytic"/>
</dbReference>
<dbReference type="InterPro" id="IPR004408">
    <property type="entry name" value="Biotin_CoA_COase_ligase"/>
</dbReference>
<dbReference type="EMBL" id="LGTW01000001">
    <property type="protein sequence ID" value="KWX26195.1"/>
    <property type="molecule type" value="Genomic_DNA"/>
</dbReference>
<evidence type="ECO:0000256" key="1">
    <source>
        <dbReference type="ARBA" id="ARBA00022598"/>
    </source>
</evidence>
<dbReference type="NCBIfam" id="TIGR00121">
    <property type="entry name" value="birA_ligase"/>
    <property type="match status" value="1"/>
</dbReference>
<evidence type="ECO:0000256" key="3">
    <source>
        <dbReference type="ARBA" id="ARBA00024227"/>
    </source>
</evidence>
<evidence type="ECO:0000313" key="5">
    <source>
        <dbReference type="EMBL" id="KWX26195.1"/>
    </source>
</evidence>
<feature type="domain" description="BPL/LPL catalytic" evidence="4">
    <location>
        <begin position="16"/>
        <end position="199"/>
    </location>
</feature>
<dbReference type="AlphaFoldDB" id="A0A132PV56"/>
<comment type="caution">
    <text evidence="5">The sequence shown here is derived from an EMBL/GenBank/DDBJ whole genome shotgun (WGS) entry which is preliminary data.</text>
</comment>
<organism evidence="5 6">
    <name type="scientific">Mycolicibacterium wolinskyi</name>
    <dbReference type="NCBI Taxonomy" id="59750"/>
    <lineage>
        <taxon>Bacteria</taxon>
        <taxon>Bacillati</taxon>
        <taxon>Actinomycetota</taxon>
        <taxon>Actinomycetes</taxon>
        <taxon>Mycobacteriales</taxon>
        <taxon>Mycobacteriaceae</taxon>
        <taxon>Mycolicibacterium</taxon>
    </lineage>
</organism>